<reference evidence="2 3" key="1">
    <citation type="submission" date="2018-08" db="EMBL/GenBank/DDBJ databases">
        <title>A genome reference for cultivated species of the human gut microbiota.</title>
        <authorList>
            <person name="Zou Y."/>
            <person name="Xue W."/>
            <person name="Luo G."/>
        </authorList>
    </citation>
    <scope>NUCLEOTIDE SEQUENCE [LARGE SCALE GENOMIC DNA]</scope>
    <source>
        <strain evidence="2 3">AM25-6</strain>
    </source>
</reference>
<evidence type="ECO:0000256" key="1">
    <source>
        <dbReference type="SAM" id="Phobius"/>
    </source>
</evidence>
<dbReference type="AlphaFoldDB" id="A0A3E3DV60"/>
<dbReference type="Proteomes" id="UP000261212">
    <property type="component" value="Unassembled WGS sequence"/>
</dbReference>
<keyword evidence="1" id="KW-0472">Membrane</keyword>
<keyword evidence="1" id="KW-0812">Transmembrane</keyword>
<dbReference type="InterPro" id="IPR010690">
    <property type="entry name" value="YqfD"/>
</dbReference>
<dbReference type="Pfam" id="PF06898">
    <property type="entry name" value="YqfD"/>
    <property type="match status" value="1"/>
</dbReference>
<keyword evidence="1" id="KW-1133">Transmembrane helix</keyword>
<dbReference type="RefSeq" id="WP_117532897.1">
    <property type="nucleotide sequence ID" value="NZ_QUSM01000010.1"/>
</dbReference>
<organism evidence="2 3">
    <name type="scientific">Anaerofustis stercorihominis</name>
    <dbReference type="NCBI Taxonomy" id="214853"/>
    <lineage>
        <taxon>Bacteria</taxon>
        <taxon>Bacillati</taxon>
        <taxon>Bacillota</taxon>
        <taxon>Clostridia</taxon>
        <taxon>Eubacteriales</taxon>
        <taxon>Eubacteriaceae</taxon>
        <taxon>Anaerofustis</taxon>
    </lineage>
</organism>
<gene>
    <name evidence="2" type="ORF">DW687_12050</name>
</gene>
<comment type="caution">
    <text evidence="2">The sequence shown here is derived from an EMBL/GenBank/DDBJ whole genome shotgun (WGS) entry which is preliminary data.</text>
</comment>
<name>A0A3E3DV60_9FIRM</name>
<dbReference type="EMBL" id="QUSM01000010">
    <property type="protein sequence ID" value="RGD72859.1"/>
    <property type="molecule type" value="Genomic_DNA"/>
</dbReference>
<proteinExistence type="predicted"/>
<evidence type="ECO:0008006" key="4">
    <source>
        <dbReference type="Google" id="ProtNLM"/>
    </source>
</evidence>
<accession>A0A3E3DV60</accession>
<evidence type="ECO:0000313" key="2">
    <source>
        <dbReference type="EMBL" id="RGD72859.1"/>
    </source>
</evidence>
<sequence length="394" mass="45934">MLILKFYHYIMGYYLVEIKGLHPEKYINLINHNNISIWDIKKLDKTTIVFKIMLTDFEKAERIAKRAQYIIDIKNEYGKKSVFKSLKKRRVFIFSAFLISVIIFAFSFFIWDIQITGTDRIDRNDILSTLEDAGFKEGCYKYGVDKKEISKVLLNTYHDLSDVTIDYKGTQAKIKLVEKNTPIKKFNKSKAVDLVAGKGGKIESIIAYNGIKKVKKGDKVKKGSLLISGKIKYEGKEGDIKHYYIHAMGDVFINTTYTYKDIIINPYVIKENDEFTKETAYSFKNRTINYKKTVANKSYIGVKEEKKKVKILFIPIPIEQSTTKWYNINNLTKKDENQIKKEVIDVLNKTQNIDKDNIVDIYLSIETLDNNYYSITAKVKLKENIVEERQINKK</sequence>
<feature type="transmembrane region" description="Helical" evidence="1">
    <location>
        <begin position="91"/>
        <end position="111"/>
    </location>
</feature>
<evidence type="ECO:0000313" key="3">
    <source>
        <dbReference type="Proteomes" id="UP000261212"/>
    </source>
</evidence>
<protein>
    <recommendedName>
        <fullName evidence="4">Sporulation protein YqfD</fullName>
    </recommendedName>
</protein>